<name>A0A485LGK3_9STRA</name>
<sequence length="352" mass="40489">MSDVATRKREYERQRKQRYRAEERREKKAMEWLVWQLEGELERTRATKAASYRQLCVWQDVASDVLHRRCVSTAQNAHLRSDVHRLQCILRTLETWVVRSVPPVLADGQPWLHSTLLADPISRKYGFRWLTDRVFHVGARLFSPTVDDGLRVDFQTDKDTLDVLSVQVFGTHTLFGDFRVAANIIWDAIGTNVHAKLDMVVVADADDMVYVREFNPEFGTSYCKLARRYDLPTRVVLAFVDVADDECFPLADHEVRPHGFTLVVLERVTPDITLRYQLSVHYSPLTCRGPIPFDQSVAIFGVQPHPTSREVTIAWLEDTALRNMLARKQVVDRLLQDKMDTLAISANHTTAS</sequence>
<evidence type="ECO:0000313" key="2">
    <source>
        <dbReference type="EMBL" id="KAF0687798.1"/>
    </source>
</evidence>
<dbReference type="CDD" id="cd22249">
    <property type="entry name" value="UDM1_RNF168_RNF169-like"/>
    <property type="match status" value="1"/>
</dbReference>
<evidence type="ECO:0000313" key="3">
    <source>
        <dbReference type="EMBL" id="VFT97186.1"/>
    </source>
</evidence>
<evidence type="ECO:0000313" key="4">
    <source>
        <dbReference type="Proteomes" id="UP000332933"/>
    </source>
</evidence>
<proteinExistence type="predicted"/>
<organism evidence="3 4">
    <name type="scientific">Aphanomyces stellatus</name>
    <dbReference type="NCBI Taxonomy" id="120398"/>
    <lineage>
        <taxon>Eukaryota</taxon>
        <taxon>Sar</taxon>
        <taxon>Stramenopiles</taxon>
        <taxon>Oomycota</taxon>
        <taxon>Saprolegniomycetes</taxon>
        <taxon>Saprolegniales</taxon>
        <taxon>Verrucalvaceae</taxon>
        <taxon>Aphanomyces</taxon>
    </lineage>
</organism>
<dbReference type="EMBL" id="VJMH01006848">
    <property type="protein sequence ID" value="KAF0687798.1"/>
    <property type="molecule type" value="Genomic_DNA"/>
</dbReference>
<reference evidence="3 4" key="1">
    <citation type="submission" date="2019-03" db="EMBL/GenBank/DDBJ databases">
        <authorList>
            <person name="Gaulin E."/>
            <person name="Dumas B."/>
        </authorList>
    </citation>
    <scope>NUCLEOTIDE SEQUENCE [LARGE SCALE GENOMIC DNA]</scope>
    <source>
        <strain evidence="3">CBS 568.67</strain>
    </source>
</reference>
<keyword evidence="4" id="KW-1185">Reference proteome</keyword>
<evidence type="ECO:0000256" key="1">
    <source>
        <dbReference type="SAM" id="MobiDB-lite"/>
    </source>
</evidence>
<feature type="region of interest" description="Disordered" evidence="1">
    <location>
        <begin position="1"/>
        <end position="20"/>
    </location>
</feature>
<reference evidence="2" key="2">
    <citation type="submission" date="2019-06" db="EMBL/GenBank/DDBJ databases">
        <title>Genomics analysis of Aphanomyces spp. identifies a new class of oomycete effector associated with host adaptation.</title>
        <authorList>
            <person name="Gaulin E."/>
        </authorList>
    </citation>
    <scope>NUCLEOTIDE SEQUENCE</scope>
    <source>
        <strain evidence="2">CBS 578.67</strain>
    </source>
</reference>
<dbReference type="AlphaFoldDB" id="A0A485LGK3"/>
<protein>
    <submittedName>
        <fullName evidence="3">Aste57867_20501 protein</fullName>
    </submittedName>
</protein>
<dbReference type="Proteomes" id="UP000332933">
    <property type="component" value="Unassembled WGS sequence"/>
</dbReference>
<accession>A0A485LGK3</accession>
<dbReference type="EMBL" id="CAADRA010006873">
    <property type="protein sequence ID" value="VFT97186.1"/>
    <property type="molecule type" value="Genomic_DNA"/>
</dbReference>
<gene>
    <name evidence="3" type="primary">Aste57867_20501</name>
    <name evidence="2" type="ORF">As57867_020435</name>
    <name evidence="3" type="ORF">ASTE57867_20501</name>
</gene>